<comment type="caution">
    <text evidence="2">The sequence shown here is derived from an EMBL/GenBank/DDBJ whole genome shotgun (WGS) entry which is preliminary data.</text>
</comment>
<name>A0A370NUE8_9BURK</name>
<dbReference type="AlphaFoldDB" id="A0A370NUE8"/>
<dbReference type="Pfam" id="PF04411">
    <property type="entry name" value="PDDEXK_7"/>
    <property type="match status" value="1"/>
</dbReference>
<dbReference type="InterPro" id="IPR007505">
    <property type="entry name" value="PDDEXK_7"/>
</dbReference>
<dbReference type="Proteomes" id="UP000255165">
    <property type="component" value="Unassembled WGS sequence"/>
</dbReference>
<proteinExistence type="predicted"/>
<gene>
    <name evidence="2" type="ORF">DN412_16995</name>
</gene>
<evidence type="ECO:0000313" key="3">
    <source>
        <dbReference type="Proteomes" id="UP000255165"/>
    </source>
</evidence>
<evidence type="ECO:0000259" key="1">
    <source>
        <dbReference type="Pfam" id="PF09823"/>
    </source>
</evidence>
<keyword evidence="3" id="KW-1185">Reference proteome</keyword>
<accession>A0A370NUE8</accession>
<protein>
    <recommendedName>
        <fullName evidence="1">DUF2357 domain-containing protein</fullName>
    </recommendedName>
</protein>
<evidence type="ECO:0000313" key="2">
    <source>
        <dbReference type="EMBL" id="RDK09138.1"/>
    </source>
</evidence>
<sequence>MLRKAGGHAEGPGRVGLGALLAMSMAEVPCYLTIRPAANSEAEQVTVHVGEVGTGFCEGISYLINVHGVDSCRLLLDDVELPKTSDGCFAWAPNFFAGRVTAVVLAASGQEYAFQFDVSPTPQKLGAEQFDAMLSEIRDFDTTLLVGASAAAIGFGRQGRPGNFEALVQLARLREHGSSFLAAVHEIARVPQRFLRSASQAVPLSRIRRLVPSALRDHRLASLATGLSNDDASLESLTVLSQAPALTVDTPANRTMLALIKRFQAVVRSLAEKTATLSLGGSVEDQAQRKDRRLEVLRQFAESVEKLLALPPFAEISRAETTAAGLTQISAHPSYSRAYRKGTDALRTAVEGEDTQDLLQVSPSWGVYEAWCFVRLVSILRDVTGCTLQLCESSVAAADLAMSGILSDGRRLDLLFQAVFPSESPSGGRCACSLSRERRPDVVLAVTQGADRRFIVFDSKYRSGRENTLDAMASAHIYHDALRLGAHSPELVLLLLPGQSAVPSLEAADFWRTNEVGTLSEFSIDAKGLNRCEQAIFDWVAPYTHLQPKFAAASV</sequence>
<feature type="domain" description="DUF2357" evidence="1">
    <location>
        <begin position="97"/>
        <end position="340"/>
    </location>
</feature>
<dbReference type="EMBL" id="QKWJ01000019">
    <property type="protein sequence ID" value="RDK09138.1"/>
    <property type="molecule type" value="Genomic_DNA"/>
</dbReference>
<dbReference type="InterPro" id="IPR018633">
    <property type="entry name" value="DUF2357"/>
</dbReference>
<organism evidence="2 3">
    <name type="scientific">Cupriavidus lacunae</name>
    <dbReference type="NCBI Taxonomy" id="2666307"/>
    <lineage>
        <taxon>Bacteria</taxon>
        <taxon>Pseudomonadati</taxon>
        <taxon>Pseudomonadota</taxon>
        <taxon>Betaproteobacteria</taxon>
        <taxon>Burkholderiales</taxon>
        <taxon>Burkholderiaceae</taxon>
        <taxon>Cupriavidus</taxon>
    </lineage>
</organism>
<dbReference type="Pfam" id="PF09823">
    <property type="entry name" value="DUF2357"/>
    <property type="match status" value="1"/>
</dbReference>
<reference evidence="3" key="1">
    <citation type="submission" date="2018-06" db="EMBL/GenBank/DDBJ databases">
        <authorList>
            <person name="Feng T."/>
            <person name="Jeon C.O."/>
        </authorList>
    </citation>
    <scope>NUCLEOTIDE SEQUENCE [LARGE SCALE GENOMIC DNA]</scope>
    <source>
        <strain evidence="3">S23</strain>
    </source>
</reference>